<dbReference type="Gene3D" id="3.40.50.2000">
    <property type="entry name" value="Glycogen Phosphorylase B"/>
    <property type="match status" value="1"/>
</dbReference>
<dbReference type="SUPFAM" id="SSF53756">
    <property type="entry name" value="UDP-Glycosyltransferase/glycogen phosphorylase"/>
    <property type="match status" value="1"/>
</dbReference>
<comment type="caution">
    <text evidence="1">The sequence shown here is derived from an EMBL/GenBank/DDBJ whole genome shotgun (WGS) entry which is preliminary data.</text>
</comment>
<dbReference type="RefSeq" id="WP_203672130.1">
    <property type="nucleotide sequence ID" value="NZ_BONP01000005.1"/>
</dbReference>
<proteinExistence type="predicted"/>
<protein>
    <recommendedName>
        <fullName evidence="3">Glycosyl transferase family 28 C-terminal domain-containing protein</fullName>
    </recommendedName>
</protein>
<gene>
    <name evidence="1" type="ORF">Cph01nite_11570</name>
</gene>
<name>A0ABQ4DJ85_9CELL</name>
<evidence type="ECO:0000313" key="2">
    <source>
        <dbReference type="Proteomes" id="UP000614741"/>
    </source>
</evidence>
<evidence type="ECO:0000313" key="1">
    <source>
        <dbReference type="EMBL" id="GIG39395.1"/>
    </source>
</evidence>
<dbReference type="EMBL" id="BONP01000005">
    <property type="protein sequence ID" value="GIG39395.1"/>
    <property type="molecule type" value="Genomic_DNA"/>
</dbReference>
<reference evidence="1 2" key="1">
    <citation type="submission" date="2021-01" db="EMBL/GenBank/DDBJ databases">
        <title>Whole genome shotgun sequence of Cellulomonas phragmiteti NBRC 110785.</title>
        <authorList>
            <person name="Komaki H."/>
            <person name="Tamura T."/>
        </authorList>
    </citation>
    <scope>NUCLEOTIDE SEQUENCE [LARGE SCALE GENOMIC DNA]</scope>
    <source>
        <strain evidence="1 2">NBRC 110785</strain>
    </source>
</reference>
<organism evidence="1 2">
    <name type="scientific">Cellulomonas phragmiteti</name>
    <dbReference type="NCBI Taxonomy" id="478780"/>
    <lineage>
        <taxon>Bacteria</taxon>
        <taxon>Bacillati</taxon>
        <taxon>Actinomycetota</taxon>
        <taxon>Actinomycetes</taxon>
        <taxon>Micrococcales</taxon>
        <taxon>Cellulomonadaceae</taxon>
        <taxon>Cellulomonas</taxon>
    </lineage>
</organism>
<dbReference type="Proteomes" id="UP000614741">
    <property type="component" value="Unassembled WGS sequence"/>
</dbReference>
<sequence length="342" mass="36621">MSGRTVGWYVHHHGSGHATRLRAISRHLDEPVAAFGSMERPPQLPESVTWTRLERDDGTEPGSLPPQVLDPTVGGLLHWAPRGHRGHRRRLARLVEGLDRHDVGALVVDTSVEVTLLGRLLGIPTVLVTQPGARDDAAHAVGLAAATRVIAPWPAGLLEPAHLARVRDAVTFTGGISRFEGRRPDPVRSGSVLLLAGGGGAAVGGDDLRRAQDATPGRDWRLAGTLGDASGRWVDDPWQALSSAEVVVSWAGQNAVADLAAAGARAVVLPQDRPFGEQHATGHALRDARLAVVRPSWPSPQHWPDLLEEARHLEPRWERWQVDGAARRAAQVVHEVAEGGAA</sequence>
<evidence type="ECO:0008006" key="3">
    <source>
        <dbReference type="Google" id="ProtNLM"/>
    </source>
</evidence>
<keyword evidence="2" id="KW-1185">Reference proteome</keyword>
<accession>A0ABQ4DJ85</accession>